<organism evidence="2 3">
    <name type="scientific">uncultured phage cr111_1</name>
    <dbReference type="NCBI Taxonomy" id="2772071"/>
    <lineage>
        <taxon>Viruses</taxon>
        <taxon>Duplodnaviria</taxon>
        <taxon>Heunggongvirae</taxon>
        <taxon>Uroviricota</taxon>
        <taxon>Caudoviricetes</taxon>
        <taxon>Crassvirales</taxon>
        <taxon>Steigviridae</taxon>
        <taxon>Asinivirinae</taxon>
        <taxon>Lahndsivirus</taxon>
        <taxon>Lahndsivirus rarus</taxon>
    </lineage>
</organism>
<protein>
    <recommendedName>
        <fullName evidence="1">Cargo protein 1 compact domain-containing protein</fullName>
    </recommendedName>
</protein>
<dbReference type="Proteomes" id="UP000594132">
    <property type="component" value="Segment"/>
</dbReference>
<dbReference type="InterPro" id="IPR058049">
    <property type="entry name" value="crAss_CARG1"/>
</dbReference>
<accession>A0A7M1S1F0</accession>
<evidence type="ECO:0000313" key="2">
    <source>
        <dbReference type="EMBL" id="QOR59150.1"/>
    </source>
</evidence>
<dbReference type="RefSeq" id="YP_010111308.1">
    <property type="nucleotide sequence ID" value="NC_055880.1"/>
</dbReference>
<evidence type="ECO:0000259" key="1">
    <source>
        <dbReference type="Pfam" id="PF25725"/>
    </source>
</evidence>
<proteinExistence type="predicted"/>
<dbReference type="GeneID" id="65129671"/>
<dbReference type="Pfam" id="PF25725">
    <property type="entry name" value="crAss_CARG1"/>
    <property type="match status" value="1"/>
</dbReference>
<sequence length="742" mass="80480">MRNKRVKRQSIPIVNLYGLGSQIKQGWQGMNSGQKASAIGGTASGLIGAASGGTETKAGNIMGGIGSTLSSIPTPFTQIAGTALSVVGGLTNAMFGTKWNNEFIAQTESGIKEQANTQWDASSNADLLSSWDDFDMMSHVSRSQVGKDGWFSNKAKKKARKLNAQIDDANERAVMGFINRVEGVDTQNDLAVAANFADLGGYLFRDGGGIHIKKKNRGKFTEYCGGKVTSECIQRGLHSSNPTTRKRANFARNARKWHAFGGELGTNGTDWTNGVTIFGEGGTHEENPNQGIPQGVDQNGVPNLVEEGEVKYQDYIFSNRLKADKEILEMVGLPDKYKRKKYSDLAEKASKESEERPNDPISKAGLEDSMLRLQVAQEVQRAKKKGNKFSKGGRLFDAGGFRFRQDVPGSNQFVTNNRDGSVGVTIGSYPIGVPSFGNYRVIPMEAPVTRRAAEAGIAESILGTIPSNRDIANTLMATYGAEGIGQGGLPIEDIPEIRSAAIQSTASDEGSALPTYMRYAPALGGALGALAATLTPVDAPDYRNADSIIRSRRSVGYTPLTQKLTYRPFDREFYQNKLNAQAGATRRAIANASNGNRGTLIAGLTAADYNAQNQMGDLFRQAEEYNQAQRERVAGFNRQTDQANAQMGIQTGMFNSQMRQQAASEAARMRMIENQRYRADRAAKRDAIAANFTNFLESLGGIGEENYWRNALESNPALRARTNSRGVLSYKKSKGGKLKLKL</sequence>
<dbReference type="KEGG" id="vg:65129671"/>
<evidence type="ECO:0000313" key="3">
    <source>
        <dbReference type="Proteomes" id="UP000594132"/>
    </source>
</evidence>
<keyword evidence="3" id="KW-1185">Reference proteome</keyword>
<name>A0A7M1S1F0_9CAUD</name>
<dbReference type="EMBL" id="MT774387">
    <property type="protein sequence ID" value="QOR59150.1"/>
    <property type="molecule type" value="Genomic_DNA"/>
</dbReference>
<reference evidence="2 3" key="1">
    <citation type="submission" date="2020-07" db="EMBL/GenBank/DDBJ databases">
        <title>Taxonomic proposal: Crassvirales, a new order of highly abundant and diverse bacterial viruses.</title>
        <authorList>
            <person name="Shkoporov A.N."/>
            <person name="Stockdale S.R."/>
            <person name="Guerin E."/>
            <person name="Ross R.P."/>
            <person name="Hill C."/>
        </authorList>
    </citation>
    <scope>NUCLEOTIDE SEQUENCE [LARGE SCALE GENOMIC DNA]</scope>
</reference>
<feature type="domain" description="Cargo protein 1 compact" evidence="1">
    <location>
        <begin position="258"/>
        <end position="387"/>
    </location>
</feature>